<gene>
    <name evidence="15" type="ORF">E1163_22555</name>
</gene>
<dbReference type="Gene3D" id="1.10.287.130">
    <property type="match status" value="1"/>
</dbReference>
<reference evidence="15 16" key="1">
    <citation type="submission" date="2019-02" db="EMBL/GenBank/DDBJ databases">
        <authorList>
            <person name="Goldberg S.R."/>
            <person name="Haltli B.A."/>
            <person name="Correa H."/>
            <person name="Russell K.G."/>
        </authorList>
    </citation>
    <scope>NUCLEOTIDE SEQUENCE [LARGE SCALE GENOMIC DNA]</scope>
    <source>
        <strain evidence="15 16">JCM 16186</strain>
    </source>
</reference>
<dbReference type="Gene3D" id="3.30.565.10">
    <property type="entry name" value="Histidine kinase-like ATPase, C-terminal domain"/>
    <property type="match status" value="1"/>
</dbReference>
<dbReference type="InterPro" id="IPR036097">
    <property type="entry name" value="HisK_dim/P_sf"/>
</dbReference>
<dbReference type="InterPro" id="IPR035965">
    <property type="entry name" value="PAS-like_dom_sf"/>
</dbReference>
<dbReference type="NCBIfam" id="TIGR00229">
    <property type="entry name" value="sensory_box"/>
    <property type="match status" value="1"/>
</dbReference>
<evidence type="ECO:0000259" key="13">
    <source>
        <dbReference type="PROSITE" id="PS50109"/>
    </source>
</evidence>
<dbReference type="CDD" id="cd00130">
    <property type="entry name" value="PAS"/>
    <property type="match status" value="1"/>
</dbReference>
<dbReference type="InterPro" id="IPR005467">
    <property type="entry name" value="His_kinase_dom"/>
</dbReference>
<dbReference type="CDD" id="cd00075">
    <property type="entry name" value="HATPase"/>
    <property type="match status" value="1"/>
</dbReference>
<dbReference type="PROSITE" id="PS50112">
    <property type="entry name" value="PAS"/>
    <property type="match status" value="1"/>
</dbReference>
<protein>
    <recommendedName>
        <fullName evidence="3">histidine kinase</fullName>
        <ecNumber evidence="3">2.7.13.3</ecNumber>
    </recommendedName>
</protein>
<dbReference type="PROSITE" id="PS50109">
    <property type="entry name" value="HIS_KIN"/>
    <property type="match status" value="1"/>
</dbReference>
<evidence type="ECO:0000256" key="5">
    <source>
        <dbReference type="ARBA" id="ARBA00022679"/>
    </source>
</evidence>
<dbReference type="SMART" id="SM00388">
    <property type="entry name" value="HisKA"/>
    <property type="match status" value="1"/>
</dbReference>
<comment type="caution">
    <text evidence="15">The sequence shown here is derived from an EMBL/GenBank/DDBJ whole genome shotgun (WGS) entry which is preliminary data.</text>
</comment>
<dbReference type="SUPFAM" id="SSF55874">
    <property type="entry name" value="ATPase domain of HSP90 chaperone/DNA topoisomerase II/histidine kinase"/>
    <property type="match status" value="1"/>
</dbReference>
<dbReference type="InterPro" id="IPR000014">
    <property type="entry name" value="PAS"/>
</dbReference>
<dbReference type="EMBL" id="SMLW01000642">
    <property type="protein sequence ID" value="MTI27755.1"/>
    <property type="molecule type" value="Genomic_DNA"/>
</dbReference>
<accession>A0ABW9RXL4</accession>
<organism evidence="15 16">
    <name type="scientific">Fulvivirga kasyanovii</name>
    <dbReference type="NCBI Taxonomy" id="396812"/>
    <lineage>
        <taxon>Bacteria</taxon>
        <taxon>Pseudomonadati</taxon>
        <taxon>Bacteroidota</taxon>
        <taxon>Cytophagia</taxon>
        <taxon>Cytophagales</taxon>
        <taxon>Fulvivirgaceae</taxon>
        <taxon>Fulvivirga</taxon>
    </lineage>
</organism>
<dbReference type="SMART" id="SM00387">
    <property type="entry name" value="HATPase_c"/>
    <property type="match status" value="1"/>
</dbReference>
<dbReference type="InterPro" id="IPR036890">
    <property type="entry name" value="HATPase_C_sf"/>
</dbReference>
<keyword evidence="9" id="KW-0067">ATP-binding</keyword>
<evidence type="ECO:0000256" key="1">
    <source>
        <dbReference type="ARBA" id="ARBA00000085"/>
    </source>
</evidence>
<proteinExistence type="predicted"/>
<dbReference type="InterPro" id="IPR003661">
    <property type="entry name" value="HisK_dim/P_dom"/>
</dbReference>
<dbReference type="GO" id="GO:0016301">
    <property type="term" value="F:kinase activity"/>
    <property type="evidence" value="ECO:0007669"/>
    <property type="project" value="UniProtKB-KW"/>
</dbReference>
<keyword evidence="11" id="KW-0902">Two-component regulatory system</keyword>
<dbReference type="InterPro" id="IPR004358">
    <property type="entry name" value="Sig_transdc_His_kin-like_C"/>
</dbReference>
<evidence type="ECO:0000256" key="8">
    <source>
        <dbReference type="ARBA" id="ARBA00022777"/>
    </source>
</evidence>
<feature type="domain" description="Histidine kinase" evidence="13">
    <location>
        <begin position="147"/>
        <end position="357"/>
    </location>
</feature>
<dbReference type="CDD" id="cd00082">
    <property type="entry name" value="HisKA"/>
    <property type="match status" value="1"/>
</dbReference>
<dbReference type="EC" id="2.7.13.3" evidence="3"/>
<dbReference type="PANTHER" id="PTHR42878">
    <property type="entry name" value="TWO-COMPONENT HISTIDINE KINASE"/>
    <property type="match status" value="1"/>
</dbReference>
<keyword evidence="8 15" id="KW-0418">Kinase</keyword>
<feature type="domain" description="PAS" evidence="14">
    <location>
        <begin position="11"/>
        <end position="49"/>
    </location>
</feature>
<evidence type="ECO:0000256" key="6">
    <source>
        <dbReference type="ARBA" id="ARBA00022692"/>
    </source>
</evidence>
<evidence type="ECO:0000256" key="12">
    <source>
        <dbReference type="ARBA" id="ARBA00023136"/>
    </source>
</evidence>
<dbReference type="SMART" id="SM00091">
    <property type="entry name" value="PAS"/>
    <property type="match status" value="1"/>
</dbReference>
<keyword evidence="10" id="KW-1133">Transmembrane helix</keyword>
<evidence type="ECO:0000256" key="10">
    <source>
        <dbReference type="ARBA" id="ARBA00022989"/>
    </source>
</evidence>
<evidence type="ECO:0000313" key="16">
    <source>
        <dbReference type="Proteomes" id="UP000798808"/>
    </source>
</evidence>
<evidence type="ECO:0000259" key="14">
    <source>
        <dbReference type="PROSITE" id="PS50112"/>
    </source>
</evidence>
<evidence type="ECO:0000256" key="2">
    <source>
        <dbReference type="ARBA" id="ARBA00004141"/>
    </source>
</evidence>
<keyword evidence="6" id="KW-0812">Transmembrane</keyword>
<name>A0ABW9RXL4_9BACT</name>
<dbReference type="Gene3D" id="3.30.450.20">
    <property type="entry name" value="PAS domain"/>
    <property type="match status" value="1"/>
</dbReference>
<keyword evidence="7" id="KW-0547">Nucleotide-binding</keyword>
<dbReference type="SUPFAM" id="SSF55785">
    <property type="entry name" value="PYP-like sensor domain (PAS domain)"/>
    <property type="match status" value="1"/>
</dbReference>
<evidence type="ECO:0000256" key="11">
    <source>
        <dbReference type="ARBA" id="ARBA00023012"/>
    </source>
</evidence>
<dbReference type="Pfam" id="PF13426">
    <property type="entry name" value="PAS_9"/>
    <property type="match status" value="1"/>
</dbReference>
<evidence type="ECO:0000313" key="15">
    <source>
        <dbReference type="EMBL" id="MTI27755.1"/>
    </source>
</evidence>
<dbReference type="PRINTS" id="PR00344">
    <property type="entry name" value="BCTRLSENSOR"/>
</dbReference>
<comment type="catalytic activity">
    <reaction evidence="1">
        <text>ATP + protein L-histidine = ADP + protein N-phospho-L-histidine.</text>
        <dbReference type="EC" id="2.7.13.3"/>
    </reaction>
</comment>
<dbReference type="RefSeq" id="WP_155174754.1">
    <property type="nucleotide sequence ID" value="NZ_BAAAFL010000007.1"/>
</dbReference>
<dbReference type="SUPFAM" id="SSF47384">
    <property type="entry name" value="Homodimeric domain of signal transducing histidine kinase"/>
    <property type="match status" value="1"/>
</dbReference>
<dbReference type="InterPro" id="IPR003594">
    <property type="entry name" value="HATPase_dom"/>
</dbReference>
<evidence type="ECO:0000256" key="9">
    <source>
        <dbReference type="ARBA" id="ARBA00022840"/>
    </source>
</evidence>
<keyword evidence="16" id="KW-1185">Reference proteome</keyword>
<dbReference type="InterPro" id="IPR050351">
    <property type="entry name" value="BphY/WalK/GraS-like"/>
</dbReference>
<keyword evidence="4" id="KW-0597">Phosphoprotein</keyword>
<evidence type="ECO:0000256" key="7">
    <source>
        <dbReference type="ARBA" id="ARBA00022741"/>
    </source>
</evidence>
<dbReference type="Proteomes" id="UP000798808">
    <property type="component" value="Unassembled WGS sequence"/>
</dbReference>
<dbReference type="PANTHER" id="PTHR42878:SF7">
    <property type="entry name" value="SENSOR HISTIDINE KINASE GLRK"/>
    <property type="match status" value="1"/>
</dbReference>
<comment type="subcellular location">
    <subcellularLocation>
        <location evidence="2">Membrane</location>
        <topology evidence="2">Multi-pass membrane protein</topology>
    </subcellularLocation>
</comment>
<evidence type="ECO:0000256" key="3">
    <source>
        <dbReference type="ARBA" id="ARBA00012438"/>
    </source>
</evidence>
<keyword evidence="12" id="KW-0472">Membrane</keyword>
<sequence length="357" mass="41338">MSSWRLNKIFFEHTSDTIAIVNNRGKILYVNPSFEQVSGYRKDEIEGKSIDALRSDKAFTDAYWENIKGLNGSRNSFRKVFVNKKKNGNYFYLDTKVILYLSTAAGNRNYISIGRDITNILEQTQRIGLLEVELKKSNQTLDTLLYKSSHDLRSPITTIQGLLNLARTDLKDDKLLSYLDMMVQSTSRLDSLLMDLRKLSSIHTNRFSVEEINFEELIGGILEDLSRFIPVDDINVVIHVKVFRKHCYSKYLLSRILRNLIDNACRYRYERNEEKHTVVIRIEEVEGKLQFYIEDNGRGIKEDAQERLFEMFYKAEAVSNRNGLGLHIARAAVEKLRGQIELSSKYNKGTKVKVTLP</sequence>
<keyword evidence="5" id="KW-0808">Transferase</keyword>
<dbReference type="Pfam" id="PF02518">
    <property type="entry name" value="HATPase_c"/>
    <property type="match status" value="1"/>
</dbReference>
<evidence type="ECO:0000256" key="4">
    <source>
        <dbReference type="ARBA" id="ARBA00022553"/>
    </source>
</evidence>
<dbReference type="Pfam" id="PF00512">
    <property type="entry name" value="HisKA"/>
    <property type="match status" value="1"/>
</dbReference>